<dbReference type="EMBL" id="LR796246">
    <property type="protein sequence ID" value="CAB4130977.1"/>
    <property type="molecule type" value="Genomic_DNA"/>
</dbReference>
<reference evidence="1" key="1">
    <citation type="submission" date="2020-04" db="EMBL/GenBank/DDBJ databases">
        <authorList>
            <person name="Chiriac C."/>
            <person name="Salcher M."/>
            <person name="Ghai R."/>
            <person name="Kavagutti S V."/>
        </authorList>
    </citation>
    <scope>NUCLEOTIDE SEQUENCE</scope>
</reference>
<dbReference type="Pfam" id="PF25209">
    <property type="entry name" value="Phage_capsid_4"/>
    <property type="match status" value="1"/>
</dbReference>
<gene>
    <name evidence="1" type="ORF">UFOVP133_35</name>
</gene>
<evidence type="ECO:0000313" key="1">
    <source>
        <dbReference type="EMBL" id="CAB4130977.1"/>
    </source>
</evidence>
<protein>
    <recommendedName>
        <fullName evidence="2">Bacteriophage Mu, GpT</fullName>
    </recommendedName>
</protein>
<organism evidence="1">
    <name type="scientific">uncultured Caudovirales phage</name>
    <dbReference type="NCBI Taxonomy" id="2100421"/>
    <lineage>
        <taxon>Viruses</taxon>
        <taxon>Duplodnaviria</taxon>
        <taxon>Heunggongvirae</taxon>
        <taxon>Uroviricota</taxon>
        <taxon>Caudoviricetes</taxon>
        <taxon>Peduoviridae</taxon>
        <taxon>Maltschvirus</taxon>
        <taxon>Maltschvirus maltsch</taxon>
    </lineage>
</organism>
<sequence>MAGVITTASHPKALWPGIKAWWGQTYNEHPEEYVDLFDKDTSNMNYEEDVQLSGFGLVPVKSEGQGTNYDSEIQGFTTRYTHVAYASGYIVTKEEMDDNLYEQVSKKRAAALAMSFRQTKENIAANVYNRAFNGSYLGGDGVALCATNHPNTSGGTWANKPSVDVDLSEAALEDAMIAIMGLQNDRGLLVAIQPNSLHIARQEVFNAQRILHSSYQTGNANNDINVIKSGNYLPGGFKVNHYFSAPHAWFIRNTIPGGTGMKYYERHAVTFDQDNDFDTMNLKAKGYERYSFGWSDPRAVWGSNGP</sequence>
<name>A0A6J5LCU9_9CAUD</name>
<evidence type="ECO:0008006" key="2">
    <source>
        <dbReference type="Google" id="ProtNLM"/>
    </source>
</evidence>
<accession>A0A6J5LCU9</accession>
<proteinExistence type="predicted"/>